<dbReference type="InterPro" id="IPR040134">
    <property type="entry name" value="PSMD12/CSN4"/>
</dbReference>
<dbReference type="OrthoDB" id="268763at2759"/>
<dbReference type="STRING" id="6265.A0A0B2VBV3"/>
<gene>
    <name evidence="3" type="primary">PSMD12</name>
    <name evidence="3" type="ORF">Tcan_06462</name>
</gene>
<evidence type="ECO:0000259" key="2">
    <source>
        <dbReference type="Pfam" id="PF22241"/>
    </source>
</evidence>
<keyword evidence="4" id="KW-1185">Reference proteome</keyword>
<dbReference type="AlphaFoldDB" id="A0A0B2VBV3"/>
<proteinExistence type="predicted"/>
<evidence type="ECO:0000313" key="4">
    <source>
        <dbReference type="Proteomes" id="UP000031036"/>
    </source>
</evidence>
<organism evidence="3 4">
    <name type="scientific">Toxocara canis</name>
    <name type="common">Canine roundworm</name>
    <dbReference type="NCBI Taxonomy" id="6265"/>
    <lineage>
        <taxon>Eukaryota</taxon>
        <taxon>Metazoa</taxon>
        <taxon>Ecdysozoa</taxon>
        <taxon>Nematoda</taxon>
        <taxon>Chromadorea</taxon>
        <taxon>Rhabditida</taxon>
        <taxon>Spirurina</taxon>
        <taxon>Ascaridomorpha</taxon>
        <taxon>Ascaridoidea</taxon>
        <taxon>Toxocaridae</taxon>
        <taxon>Toxocara</taxon>
    </lineage>
</organism>
<dbReference type="EMBL" id="JPKZ01001977">
    <property type="protein sequence ID" value="KHN78922.1"/>
    <property type="molecule type" value="Genomic_DNA"/>
</dbReference>
<feature type="compositionally biased region" description="Basic residues" evidence="1">
    <location>
        <begin position="1"/>
        <end position="13"/>
    </location>
</feature>
<feature type="region of interest" description="Disordered" evidence="1">
    <location>
        <begin position="1"/>
        <end position="22"/>
    </location>
</feature>
<dbReference type="PANTHER" id="PTHR10855:SF1">
    <property type="entry name" value="26S PROTEASOME NON-ATPASE REGULATORY SUBUNIT 12"/>
    <property type="match status" value="1"/>
</dbReference>
<name>A0A0B2VBV3_TOXCA</name>
<comment type="caution">
    <text evidence="3">The sequence shown here is derived from an EMBL/GenBank/DDBJ whole genome shotgun (WGS) entry which is preliminary data.</text>
</comment>
<evidence type="ECO:0000256" key="1">
    <source>
        <dbReference type="SAM" id="MobiDB-lite"/>
    </source>
</evidence>
<accession>A0A0B2VBV3</accession>
<dbReference type="GO" id="GO:0005737">
    <property type="term" value="C:cytoplasm"/>
    <property type="evidence" value="ECO:0007669"/>
    <property type="project" value="TreeGrafter"/>
</dbReference>
<protein>
    <submittedName>
        <fullName evidence="3">26S proteasome non-ATPase regulatory subunit 12</fullName>
    </submittedName>
</protein>
<sequence length="440" mass="50369">MPKSHGHPKRSSGRKSSTSATEDVVHFATQEGDGRLFKMDVDYTPQVDEALPKADAIAKAGNVELALESLWSLEKQSRLGADMKSNTRIVRHMVKLCFDASAWALLSNTVSTLSKKRSIIKVAIAKMIGDCCEMVDKMPNEDLKWKLVETLREVTAGKIYVEVERARLTSLLAKKLESAGRVEEATTILLELQVETYGSMDMKEKVEFLLEQMRLCVLRKDFIRESILAKKISVRFFEDQSEAVQQLKLKYCDLMIKLCLSDNAYLDVCRYYRQVYDTPCIQSDDTKTTQALKCMILYVLLSPHSSEQSDLLHHINEMRQLEAVPEYKLLLELFINQEIIFWKDNIVAEFESLLRIGTRSNPATGVFGVTKSGNKRWTDFQSRVAEHGHYPISQRLRTVDTRVTTEAHRMVIFSQCKRDYILDMERDKRKADCGLGMWNG</sequence>
<evidence type="ECO:0000313" key="3">
    <source>
        <dbReference type="EMBL" id="KHN78922.1"/>
    </source>
</evidence>
<reference evidence="3 4" key="1">
    <citation type="submission" date="2014-11" db="EMBL/GenBank/DDBJ databases">
        <title>Genetic blueprint of the zoonotic pathogen Toxocara canis.</title>
        <authorList>
            <person name="Zhu X.-Q."/>
            <person name="Korhonen P.K."/>
            <person name="Cai H."/>
            <person name="Young N.D."/>
            <person name="Nejsum P."/>
            <person name="von Samson-Himmelstjerna G."/>
            <person name="Boag P.R."/>
            <person name="Tan P."/>
            <person name="Li Q."/>
            <person name="Min J."/>
            <person name="Yang Y."/>
            <person name="Wang X."/>
            <person name="Fang X."/>
            <person name="Hall R.S."/>
            <person name="Hofmann A."/>
            <person name="Sternberg P.W."/>
            <person name="Jex A.R."/>
            <person name="Gasser R.B."/>
        </authorList>
    </citation>
    <scope>NUCLEOTIDE SEQUENCE [LARGE SCALE GENOMIC DNA]</scope>
    <source>
        <strain evidence="3">PN_DK_2014</strain>
    </source>
</reference>
<dbReference type="PANTHER" id="PTHR10855">
    <property type="entry name" value="26S PROTEASOME NON-ATPASE REGULATORY SUBUNIT 12/COP9 SIGNALOSOME COMPLEX SUBUNIT 4"/>
    <property type="match status" value="1"/>
</dbReference>
<feature type="domain" description="PSMD12/CSN4-like N-terminal" evidence="2">
    <location>
        <begin position="66"/>
        <end position="284"/>
    </location>
</feature>
<dbReference type="Pfam" id="PF22241">
    <property type="entry name" value="PSMD12-CSN4_N"/>
    <property type="match status" value="1"/>
</dbReference>
<dbReference type="Proteomes" id="UP000031036">
    <property type="component" value="Unassembled WGS sequence"/>
</dbReference>
<dbReference type="GO" id="GO:0008541">
    <property type="term" value="C:proteasome regulatory particle, lid subcomplex"/>
    <property type="evidence" value="ECO:0007669"/>
    <property type="project" value="TreeGrafter"/>
</dbReference>
<keyword evidence="3" id="KW-0647">Proteasome</keyword>
<dbReference type="OMA" id="CKIDRIK"/>
<dbReference type="InterPro" id="IPR054559">
    <property type="entry name" value="PSMD12-CSN4-like_N"/>
</dbReference>